<feature type="compositionally biased region" description="Pro residues" evidence="1">
    <location>
        <begin position="15"/>
        <end position="26"/>
    </location>
</feature>
<feature type="domain" description="Ubiquitin-like" evidence="2">
    <location>
        <begin position="71"/>
        <end position="140"/>
    </location>
</feature>
<accession>M5G631</accession>
<dbReference type="PROSITE" id="PS50053">
    <property type="entry name" value="UBIQUITIN_2"/>
    <property type="match status" value="1"/>
</dbReference>
<dbReference type="Pfam" id="PF13881">
    <property type="entry name" value="Rad60-SLD_2"/>
    <property type="match status" value="1"/>
</dbReference>
<dbReference type="SUPFAM" id="SSF54236">
    <property type="entry name" value="Ubiquitin-like"/>
    <property type="match status" value="1"/>
</dbReference>
<dbReference type="Gene3D" id="3.10.20.90">
    <property type="entry name" value="Phosphatidylinositol 3-kinase Catalytic Subunit, Chain A, domain 1"/>
    <property type="match status" value="1"/>
</dbReference>
<dbReference type="OMA" id="HESTPQQ"/>
<dbReference type="Proteomes" id="UP000030653">
    <property type="component" value="Unassembled WGS sequence"/>
</dbReference>
<dbReference type="EMBL" id="JH795870">
    <property type="protein sequence ID" value="EJT99202.1"/>
    <property type="molecule type" value="Genomic_DNA"/>
</dbReference>
<feature type="region of interest" description="Disordered" evidence="1">
    <location>
        <begin position="165"/>
        <end position="186"/>
    </location>
</feature>
<dbReference type="PANTHER" id="PTHR13169:SF0">
    <property type="entry name" value="UBIQUITIN-LIKE PROTEIN 3"/>
    <property type="match status" value="1"/>
</dbReference>
<dbReference type="InterPro" id="IPR029071">
    <property type="entry name" value="Ubiquitin-like_domsf"/>
</dbReference>
<dbReference type="STRING" id="1858805.M5G631"/>
<evidence type="ECO:0000313" key="4">
    <source>
        <dbReference type="Proteomes" id="UP000030653"/>
    </source>
</evidence>
<protein>
    <recommendedName>
        <fullName evidence="2">Ubiquitin-like domain-containing protein</fullName>
    </recommendedName>
</protein>
<evidence type="ECO:0000256" key="1">
    <source>
        <dbReference type="SAM" id="MobiDB-lite"/>
    </source>
</evidence>
<keyword evidence="4" id="KW-1185">Reference proteome</keyword>
<sequence>MADSMNWQVELSDLPPLPPSPPPSPDLRPVMCDSAQPTPAPVEPSVAEIPAPAAIVPPALAPQPEPPQPQSQITLLLLSGSRKTFSFPPETTVGRVKELVWGSWPVEWRDEQVPPSPSYFRLLHLGRMLQDDSTLASNNLLPLPSGSSVPPPIVHLSIKSFVPPVDSSKASKKHKKTAGSVVGVGVGDESPDEEGVGCCGGCVVM</sequence>
<dbReference type="InterPro" id="IPR039540">
    <property type="entry name" value="UBL3-like_ubiquitin_dom"/>
</dbReference>
<organism evidence="3 4">
    <name type="scientific">Dacryopinax primogenitus (strain DJM 731)</name>
    <name type="common">Brown rot fungus</name>
    <dbReference type="NCBI Taxonomy" id="1858805"/>
    <lineage>
        <taxon>Eukaryota</taxon>
        <taxon>Fungi</taxon>
        <taxon>Dikarya</taxon>
        <taxon>Basidiomycota</taxon>
        <taxon>Agaricomycotina</taxon>
        <taxon>Dacrymycetes</taxon>
        <taxon>Dacrymycetales</taxon>
        <taxon>Dacrymycetaceae</taxon>
        <taxon>Dacryopinax</taxon>
    </lineage>
</organism>
<dbReference type="OrthoDB" id="1043111at2759"/>
<dbReference type="InterPro" id="IPR040015">
    <property type="entry name" value="UBL3-like"/>
</dbReference>
<reference evidence="3 4" key="1">
    <citation type="journal article" date="2012" name="Science">
        <title>The Paleozoic origin of enzymatic lignin decomposition reconstructed from 31 fungal genomes.</title>
        <authorList>
            <person name="Floudas D."/>
            <person name="Binder M."/>
            <person name="Riley R."/>
            <person name="Barry K."/>
            <person name="Blanchette R.A."/>
            <person name="Henrissat B."/>
            <person name="Martinez A.T."/>
            <person name="Otillar R."/>
            <person name="Spatafora J.W."/>
            <person name="Yadav J.S."/>
            <person name="Aerts A."/>
            <person name="Benoit I."/>
            <person name="Boyd A."/>
            <person name="Carlson A."/>
            <person name="Copeland A."/>
            <person name="Coutinho P.M."/>
            <person name="de Vries R.P."/>
            <person name="Ferreira P."/>
            <person name="Findley K."/>
            <person name="Foster B."/>
            <person name="Gaskell J."/>
            <person name="Glotzer D."/>
            <person name="Gorecki P."/>
            <person name="Heitman J."/>
            <person name="Hesse C."/>
            <person name="Hori C."/>
            <person name="Igarashi K."/>
            <person name="Jurgens J.A."/>
            <person name="Kallen N."/>
            <person name="Kersten P."/>
            <person name="Kohler A."/>
            <person name="Kuees U."/>
            <person name="Kumar T.K.A."/>
            <person name="Kuo A."/>
            <person name="LaButti K."/>
            <person name="Larrondo L.F."/>
            <person name="Lindquist E."/>
            <person name="Ling A."/>
            <person name="Lombard V."/>
            <person name="Lucas S."/>
            <person name="Lundell T."/>
            <person name="Martin R."/>
            <person name="McLaughlin D.J."/>
            <person name="Morgenstern I."/>
            <person name="Morin E."/>
            <person name="Murat C."/>
            <person name="Nagy L.G."/>
            <person name="Nolan M."/>
            <person name="Ohm R.A."/>
            <person name="Patyshakuliyeva A."/>
            <person name="Rokas A."/>
            <person name="Ruiz-Duenas F.J."/>
            <person name="Sabat G."/>
            <person name="Salamov A."/>
            <person name="Samejima M."/>
            <person name="Schmutz J."/>
            <person name="Slot J.C."/>
            <person name="St John F."/>
            <person name="Stenlid J."/>
            <person name="Sun H."/>
            <person name="Sun S."/>
            <person name="Syed K."/>
            <person name="Tsang A."/>
            <person name="Wiebenga A."/>
            <person name="Young D."/>
            <person name="Pisabarro A."/>
            <person name="Eastwood D.C."/>
            <person name="Martin F."/>
            <person name="Cullen D."/>
            <person name="Grigoriev I.V."/>
            <person name="Hibbett D.S."/>
        </authorList>
    </citation>
    <scope>NUCLEOTIDE SEQUENCE [LARGE SCALE GENOMIC DNA]</scope>
    <source>
        <strain evidence="3 4">DJM-731 SS1</strain>
    </source>
</reference>
<dbReference type="InterPro" id="IPR000626">
    <property type="entry name" value="Ubiquitin-like_dom"/>
</dbReference>
<evidence type="ECO:0000259" key="2">
    <source>
        <dbReference type="PROSITE" id="PS50053"/>
    </source>
</evidence>
<dbReference type="GeneID" id="63685563"/>
<dbReference type="AlphaFoldDB" id="M5G631"/>
<name>M5G631_DACPD</name>
<dbReference type="PANTHER" id="PTHR13169">
    <property type="entry name" value="UBIQUITIN-LIKE PROTEIN 3 HCG-1 PROTEIN"/>
    <property type="match status" value="1"/>
</dbReference>
<gene>
    <name evidence="3" type="ORF">DACRYDRAFT_117972</name>
</gene>
<evidence type="ECO:0000313" key="3">
    <source>
        <dbReference type="EMBL" id="EJT99202.1"/>
    </source>
</evidence>
<feature type="region of interest" description="Disordered" evidence="1">
    <location>
        <begin position="1"/>
        <end position="44"/>
    </location>
</feature>
<dbReference type="HOGENOM" id="CLU_076385_1_0_1"/>
<proteinExistence type="predicted"/>
<dbReference type="RefSeq" id="XP_040626100.1">
    <property type="nucleotide sequence ID" value="XM_040770501.1"/>
</dbReference>